<proteinExistence type="predicted"/>
<dbReference type="EMBL" id="KZ293509">
    <property type="protein sequence ID" value="PBK59240.1"/>
    <property type="molecule type" value="Genomic_DNA"/>
</dbReference>
<accession>A0A2H3ANH5</accession>
<reference evidence="2" key="1">
    <citation type="journal article" date="2017" name="Nat. Ecol. Evol.">
        <title>Genome expansion and lineage-specific genetic innovations in the forest pathogenic fungi Armillaria.</title>
        <authorList>
            <person name="Sipos G."/>
            <person name="Prasanna A.N."/>
            <person name="Walter M.C."/>
            <person name="O'Connor E."/>
            <person name="Balint B."/>
            <person name="Krizsan K."/>
            <person name="Kiss B."/>
            <person name="Hess J."/>
            <person name="Varga T."/>
            <person name="Slot J."/>
            <person name="Riley R."/>
            <person name="Boka B."/>
            <person name="Rigling D."/>
            <person name="Barry K."/>
            <person name="Lee J."/>
            <person name="Mihaltcheva S."/>
            <person name="LaButti K."/>
            <person name="Lipzen A."/>
            <person name="Waldron R."/>
            <person name="Moloney N.M."/>
            <person name="Sperisen C."/>
            <person name="Kredics L."/>
            <person name="Vagvoelgyi C."/>
            <person name="Patrignani A."/>
            <person name="Fitzpatrick D."/>
            <person name="Nagy I."/>
            <person name="Doyle S."/>
            <person name="Anderson J.B."/>
            <person name="Grigoriev I.V."/>
            <person name="Gueldener U."/>
            <person name="Muensterkoetter M."/>
            <person name="Nagy L.G."/>
        </authorList>
    </citation>
    <scope>NUCLEOTIDE SEQUENCE [LARGE SCALE GENOMIC DNA]</scope>
    <source>
        <strain evidence="2">28-4</strain>
    </source>
</reference>
<evidence type="ECO:0000313" key="2">
    <source>
        <dbReference type="Proteomes" id="UP000218334"/>
    </source>
</evidence>
<protein>
    <submittedName>
        <fullName evidence="1">Uncharacterized protein</fullName>
    </submittedName>
</protein>
<dbReference type="STRING" id="1076256.A0A2H3ANH5"/>
<name>A0A2H3ANH5_9AGAR</name>
<evidence type="ECO:0000313" key="1">
    <source>
        <dbReference type="EMBL" id="PBK59240.1"/>
    </source>
</evidence>
<dbReference type="AlphaFoldDB" id="A0A2H3ANH5"/>
<gene>
    <name evidence="1" type="ORF">ARMSODRAFT_1073422</name>
</gene>
<organism evidence="1 2">
    <name type="scientific">Armillaria solidipes</name>
    <dbReference type="NCBI Taxonomy" id="1076256"/>
    <lineage>
        <taxon>Eukaryota</taxon>
        <taxon>Fungi</taxon>
        <taxon>Dikarya</taxon>
        <taxon>Basidiomycota</taxon>
        <taxon>Agaricomycotina</taxon>
        <taxon>Agaricomycetes</taxon>
        <taxon>Agaricomycetidae</taxon>
        <taxon>Agaricales</taxon>
        <taxon>Marasmiineae</taxon>
        <taxon>Physalacriaceae</taxon>
        <taxon>Armillaria</taxon>
    </lineage>
</organism>
<keyword evidence="2" id="KW-1185">Reference proteome</keyword>
<sequence>MEHFIGCRPNLQRYSGTTKHRFAQQKCYLTKIHAAYHTSDEISAYANGPILSGQESLAPLDLTELSQACKRAENYQQHLYGLQKKLKCSQKRVETQAEDLSKKAIYIGDLEDEIAHLMKESEVMMSKMTLQAEGRVEDRKQLHSLKAKIKRVPDHIANAIKTITSTESIVNHPFFQLKNKGVIPDETRSLINDLITEDGVNPEQVLSVLNRMAGHLGVPVEGSVSDRSTKWIIQEGGAAAKMQVVQCLKNAKDMSY</sequence>
<dbReference type="Proteomes" id="UP000218334">
    <property type="component" value="Unassembled WGS sequence"/>
</dbReference>